<reference evidence="1 2" key="1">
    <citation type="submission" date="2019-03" db="EMBL/GenBank/DDBJ databases">
        <title>Subsurface microbial communities from deep shales in Ohio and West Virginia, USA.</title>
        <authorList>
            <person name="Wrighton K."/>
        </authorList>
    </citation>
    <scope>NUCLEOTIDE SEQUENCE [LARGE SCALE GENOMIC DNA]</scope>
    <source>
        <strain evidence="1 2">MSL 7</strain>
    </source>
</reference>
<name>A0A4R6RE35_9FIRM</name>
<gene>
    <name evidence="1" type="ORF">C7957_14218</name>
</gene>
<proteinExistence type="predicted"/>
<organism evidence="1 2">
    <name type="scientific">Halanaerobium saccharolyticum</name>
    <dbReference type="NCBI Taxonomy" id="43595"/>
    <lineage>
        <taxon>Bacteria</taxon>
        <taxon>Bacillati</taxon>
        <taxon>Bacillota</taxon>
        <taxon>Clostridia</taxon>
        <taxon>Halanaerobiales</taxon>
        <taxon>Halanaerobiaceae</taxon>
        <taxon>Halanaerobium</taxon>
    </lineage>
</organism>
<sequence>MRLVLTENLKEDMELAKPIYENGNILLNKGVNNLYKRIS</sequence>
<dbReference type="EMBL" id="SNXX01000042">
    <property type="protein sequence ID" value="TDP84432.1"/>
    <property type="molecule type" value="Genomic_DNA"/>
</dbReference>
<accession>A0A4R6RE35</accession>
<evidence type="ECO:0000313" key="2">
    <source>
        <dbReference type="Proteomes" id="UP000295176"/>
    </source>
</evidence>
<protein>
    <submittedName>
        <fullName evidence="1">Uncharacterized protein</fullName>
    </submittedName>
</protein>
<comment type="caution">
    <text evidence="1">The sequence shown here is derived from an EMBL/GenBank/DDBJ whole genome shotgun (WGS) entry which is preliminary data.</text>
</comment>
<dbReference type="Proteomes" id="UP000295176">
    <property type="component" value="Unassembled WGS sequence"/>
</dbReference>
<dbReference type="AlphaFoldDB" id="A0A4R6RE35"/>
<evidence type="ECO:0000313" key="1">
    <source>
        <dbReference type="EMBL" id="TDP84432.1"/>
    </source>
</evidence>